<evidence type="ECO:0000313" key="3">
    <source>
        <dbReference type="Proteomes" id="UP000585474"/>
    </source>
</evidence>
<gene>
    <name evidence="2" type="ORF">Acr_00g0068220</name>
</gene>
<name>A0A7J0DS28_9ERIC</name>
<sequence>MQLTLRVMRVCPAILEMILPEAPKGNPNPLSLVWNQVAQALAQRPGQIHGYPPSSDQMINMKKLAKMAKGKGEPKAPMEGTSTDPEVALALQRSSSKGSCCRANKKEVDKLDLDRVITRRWCLDSLLLATAERREKRR</sequence>
<keyword evidence="3" id="KW-1185">Reference proteome</keyword>
<comment type="caution">
    <text evidence="2">The sequence shown here is derived from an EMBL/GenBank/DDBJ whole genome shotgun (WGS) entry which is preliminary data.</text>
</comment>
<evidence type="ECO:0000256" key="1">
    <source>
        <dbReference type="SAM" id="MobiDB-lite"/>
    </source>
</evidence>
<protein>
    <submittedName>
        <fullName evidence="2">Uncharacterized protein</fullName>
    </submittedName>
</protein>
<organism evidence="2 3">
    <name type="scientific">Actinidia rufa</name>
    <dbReference type="NCBI Taxonomy" id="165716"/>
    <lineage>
        <taxon>Eukaryota</taxon>
        <taxon>Viridiplantae</taxon>
        <taxon>Streptophyta</taxon>
        <taxon>Embryophyta</taxon>
        <taxon>Tracheophyta</taxon>
        <taxon>Spermatophyta</taxon>
        <taxon>Magnoliopsida</taxon>
        <taxon>eudicotyledons</taxon>
        <taxon>Gunneridae</taxon>
        <taxon>Pentapetalae</taxon>
        <taxon>asterids</taxon>
        <taxon>Ericales</taxon>
        <taxon>Actinidiaceae</taxon>
        <taxon>Actinidia</taxon>
    </lineage>
</organism>
<dbReference type="EMBL" id="BJWL01000348">
    <property type="protein sequence ID" value="GFS40382.1"/>
    <property type="molecule type" value="Genomic_DNA"/>
</dbReference>
<proteinExistence type="predicted"/>
<dbReference type="Proteomes" id="UP000585474">
    <property type="component" value="Unassembled WGS sequence"/>
</dbReference>
<feature type="region of interest" description="Disordered" evidence="1">
    <location>
        <begin position="66"/>
        <end position="87"/>
    </location>
</feature>
<reference evidence="3" key="1">
    <citation type="submission" date="2019-07" db="EMBL/GenBank/DDBJ databases">
        <title>De Novo Assembly of kiwifruit Actinidia rufa.</title>
        <authorList>
            <person name="Sugita-Konishi S."/>
            <person name="Sato K."/>
            <person name="Mori E."/>
            <person name="Abe Y."/>
            <person name="Kisaki G."/>
            <person name="Hamano K."/>
            <person name="Suezawa K."/>
            <person name="Otani M."/>
            <person name="Fukuda T."/>
            <person name="Manabe T."/>
            <person name="Gomi K."/>
            <person name="Tabuchi M."/>
            <person name="Akimitsu K."/>
            <person name="Kataoka I."/>
        </authorList>
    </citation>
    <scope>NUCLEOTIDE SEQUENCE [LARGE SCALE GENOMIC DNA]</scope>
    <source>
        <strain evidence="3">cv. Fuchu</strain>
    </source>
</reference>
<evidence type="ECO:0000313" key="2">
    <source>
        <dbReference type="EMBL" id="GFS40382.1"/>
    </source>
</evidence>
<accession>A0A7J0DS28</accession>
<dbReference type="AlphaFoldDB" id="A0A7J0DS28"/>